<comment type="caution">
    <text evidence="1">The sequence shown here is derived from an EMBL/GenBank/DDBJ whole genome shotgun (WGS) entry which is preliminary data.</text>
</comment>
<evidence type="ECO:0000313" key="1">
    <source>
        <dbReference type="EMBL" id="MCF4123011.1"/>
    </source>
</evidence>
<gene>
    <name evidence="1" type="ORF">L1785_18710</name>
</gene>
<dbReference type="EMBL" id="JAKGSG010000053">
    <property type="protein sequence ID" value="MCF4123011.1"/>
    <property type="molecule type" value="Genomic_DNA"/>
</dbReference>
<organism evidence="1 2">
    <name type="scientific">Antribacter soli</name>
    <dbReference type="NCBI Taxonomy" id="2910976"/>
    <lineage>
        <taxon>Bacteria</taxon>
        <taxon>Bacillati</taxon>
        <taxon>Actinomycetota</taxon>
        <taxon>Actinomycetes</taxon>
        <taxon>Micrococcales</taxon>
        <taxon>Promicromonosporaceae</taxon>
        <taxon>Antribacter</taxon>
    </lineage>
</organism>
<proteinExistence type="predicted"/>
<dbReference type="Proteomes" id="UP001165405">
    <property type="component" value="Unassembled WGS sequence"/>
</dbReference>
<reference evidence="1" key="1">
    <citation type="submission" date="2022-01" db="EMBL/GenBank/DDBJ databases">
        <title>Antribacter sp. nov., isolated from Guizhou of China.</title>
        <authorList>
            <person name="Chengliang C."/>
            <person name="Ya Z."/>
        </authorList>
    </citation>
    <scope>NUCLEOTIDE SEQUENCE</scope>
    <source>
        <strain evidence="1">KLBMP 9083</strain>
    </source>
</reference>
<evidence type="ECO:0000313" key="2">
    <source>
        <dbReference type="Proteomes" id="UP001165405"/>
    </source>
</evidence>
<accession>A0AA41QH56</accession>
<keyword evidence="2" id="KW-1185">Reference proteome</keyword>
<name>A0AA41QH56_9MICO</name>
<sequence>MTSAERNTDLEVTYKGEAVANSQVTTITLTAKGGLDIGPANFETGGTLNLALDRAKLLAVTGD</sequence>
<protein>
    <submittedName>
        <fullName evidence="1">Uncharacterized protein</fullName>
    </submittedName>
</protein>
<dbReference type="AlphaFoldDB" id="A0AA41QH56"/>
<dbReference type="RefSeq" id="WP_236090816.1">
    <property type="nucleotide sequence ID" value="NZ_JAKGSG010000053.1"/>
</dbReference>